<feature type="chain" id="PRO_5020532226" evidence="1">
    <location>
        <begin position="18"/>
        <end position="55"/>
    </location>
</feature>
<keyword evidence="3" id="KW-1185">Reference proteome</keyword>
<keyword evidence="1" id="KW-0732">Signal</keyword>
<reference evidence="2" key="1">
    <citation type="submission" date="2019-03" db="EMBL/GenBank/DDBJ databases">
        <title>WGS assembly of Setaria viridis.</title>
        <authorList>
            <person name="Huang P."/>
            <person name="Jenkins J."/>
            <person name="Grimwood J."/>
            <person name="Barry K."/>
            <person name="Healey A."/>
            <person name="Mamidi S."/>
            <person name="Sreedasyam A."/>
            <person name="Shu S."/>
            <person name="Feldman M."/>
            <person name="Wu J."/>
            <person name="Yu Y."/>
            <person name="Chen C."/>
            <person name="Johnson J."/>
            <person name="Rokhsar D."/>
            <person name="Baxter I."/>
            <person name="Schmutz J."/>
            <person name="Brutnell T."/>
            <person name="Kellogg E."/>
        </authorList>
    </citation>
    <scope>NUCLEOTIDE SEQUENCE [LARGE SCALE GENOMIC DNA]</scope>
</reference>
<protein>
    <submittedName>
        <fullName evidence="2">Uncharacterized protein</fullName>
    </submittedName>
</protein>
<evidence type="ECO:0000313" key="2">
    <source>
        <dbReference type="EMBL" id="TKW18924.1"/>
    </source>
</evidence>
<name>A0A4U6UUK3_SETVI</name>
<proteinExistence type="predicted"/>
<accession>A0A4U6UUK3</accession>
<evidence type="ECO:0000313" key="3">
    <source>
        <dbReference type="Proteomes" id="UP000298652"/>
    </source>
</evidence>
<evidence type="ECO:0000256" key="1">
    <source>
        <dbReference type="SAM" id="SignalP"/>
    </source>
</evidence>
<sequence length="55" mass="5887">MLMHLVCLTGLSMEIIAVFVQTAGLCPMQSITLVNLLTQSLGLNEKNCFAPAPPL</sequence>
<dbReference type="Gramene" id="TKW18924">
    <property type="protein sequence ID" value="TKW18924"/>
    <property type="gene ID" value="SEVIR_5G464350v2"/>
</dbReference>
<organism evidence="2 3">
    <name type="scientific">Setaria viridis</name>
    <name type="common">Green bristlegrass</name>
    <name type="synonym">Setaria italica subsp. viridis</name>
    <dbReference type="NCBI Taxonomy" id="4556"/>
    <lineage>
        <taxon>Eukaryota</taxon>
        <taxon>Viridiplantae</taxon>
        <taxon>Streptophyta</taxon>
        <taxon>Embryophyta</taxon>
        <taxon>Tracheophyta</taxon>
        <taxon>Spermatophyta</taxon>
        <taxon>Magnoliopsida</taxon>
        <taxon>Liliopsida</taxon>
        <taxon>Poales</taxon>
        <taxon>Poaceae</taxon>
        <taxon>PACMAD clade</taxon>
        <taxon>Panicoideae</taxon>
        <taxon>Panicodae</taxon>
        <taxon>Paniceae</taxon>
        <taxon>Cenchrinae</taxon>
        <taxon>Setaria</taxon>
    </lineage>
</organism>
<gene>
    <name evidence="2" type="ORF">SEVIR_5G464350v2</name>
</gene>
<dbReference type="AlphaFoldDB" id="A0A4U6UUK3"/>
<dbReference type="EMBL" id="CM016556">
    <property type="protein sequence ID" value="TKW18924.1"/>
    <property type="molecule type" value="Genomic_DNA"/>
</dbReference>
<dbReference type="Proteomes" id="UP000298652">
    <property type="component" value="Chromosome 5"/>
</dbReference>
<feature type="signal peptide" evidence="1">
    <location>
        <begin position="1"/>
        <end position="17"/>
    </location>
</feature>